<dbReference type="InterPro" id="IPR014710">
    <property type="entry name" value="RmlC-like_jellyroll"/>
</dbReference>
<dbReference type="EMBL" id="JAUTXT010000020">
    <property type="protein sequence ID" value="KAK3674269.1"/>
    <property type="molecule type" value="Genomic_DNA"/>
</dbReference>
<evidence type="ECO:0000313" key="1">
    <source>
        <dbReference type="EMBL" id="KAK3674269.1"/>
    </source>
</evidence>
<dbReference type="InterPro" id="IPR011051">
    <property type="entry name" value="RmlC_Cupin_sf"/>
</dbReference>
<accession>A0AAE0WM43</accession>
<organism evidence="1 2">
    <name type="scientific">Recurvomyces mirabilis</name>
    <dbReference type="NCBI Taxonomy" id="574656"/>
    <lineage>
        <taxon>Eukaryota</taxon>
        <taxon>Fungi</taxon>
        <taxon>Dikarya</taxon>
        <taxon>Ascomycota</taxon>
        <taxon>Pezizomycotina</taxon>
        <taxon>Dothideomycetes</taxon>
        <taxon>Dothideomycetidae</taxon>
        <taxon>Mycosphaerellales</taxon>
        <taxon>Teratosphaeriaceae</taxon>
        <taxon>Recurvomyces</taxon>
    </lineage>
</organism>
<dbReference type="SUPFAM" id="SSF51182">
    <property type="entry name" value="RmlC-like cupins"/>
    <property type="match status" value="1"/>
</dbReference>
<proteinExistence type="predicted"/>
<dbReference type="Proteomes" id="UP001274830">
    <property type="component" value="Unassembled WGS sequence"/>
</dbReference>
<dbReference type="InterPro" id="IPR047142">
    <property type="entry name" value="OryJ/VirC-like"/>
</dbReference>
<name>A0AAE0WM43_9PEZI</name>
<dbReference type="Gene3D" id="2.60.120.10">
    <property type="entry name" value="Jelly Rolls"/>
    <property type="match status" value="1"/>
</dbReference>
<dbReference type="AlphaFoldDB" id="A0AAE0WM43"/>
<dbReference type="PANTHER" id="PTHR36156:SF2">
    <property type="entry name" value="CUPIN TYPE-2 DOMAIN-CONTAINING PROTEIN"/>
    <property type="match status" value="1"/>
</dbReference>
<gene>
    <name evidence="1" type="ORF">LTR78_005738</name>
</gene>
<sequence>MANYITTHDSKGNSVFSDKVPTTHNALPIPNGELNLLYSTHASIPSVGSEDDIDKYAQDRRNGIATGLCPSNGTAIAMVSFAASSSSPMHRTLTLDYMIILEGVMELRLDSGEVRTLKAGDSVVQRAVMHQWKNVTPDDGIAKAVAIAMDIEKPLDIAGKSLETEFRMQSTI</sequence>
<reference evidence="1" key="1">
    <citation type="submission" date="2023-07" db="EMBL/GenBank/DDBJ databases">
        <title>Black Yeasts Isolated from many extreme environments.</title>
        <authorList>
            <person name="Coleine C."/>
            <person name="Stajich J.E."/>
            <person name="Selbmann L."/>
        </authorList>
    </citation>
    <scope>NUCLEOTIDE SEQUENCE</scope>
    <source>
        <strain evidence="1">CCFEE 5485</strain>
    </source>
</reference>
<dbReference type="PANTHER" id="PTHR36156">
    <property type="entry name" value="SLR2101 PROTEIN"/>
    <property type="match status" value="1"/>
</dbReference>
<comment type="caution">
    <text evidence="1">The sequence shown here is derived from an EMBL/GenBank/DDBJ whole genome shotgun (WGS) entry which is preliminary data.</text>
</comment>
<protein>
    <submittedName>
        <fullName evidence="1">Uncharacterized protein</fullName>
    </submittedName>
</protein>
<keyword evidence="2" id="KW-1185">Reference proteome</keyword>
<dbReference type="CDD" id="cd02231">
    <property type="entry name" value="cupin_BLL6423-like"/>
    <property type="match status" value="1"/>
</dbReference>
<evidence type="ECO:0000313" key="2">
    <source>
        <dbReference type="Proteomes" id="UP001274830"/>
    </source>
</evidence>